<dbReference type="SUPFAM" id="SSF54695">
    <property type="entry name" value="POZ domain"/>
    <property type="match status" value="1"/>
</dbReference>
<sequence>MDLERVPELWFPDGNVVLQAEDHVFKVFQGILAARSPIFKDMFSFPQPQERAPEDEFEGCPLVPMMGDSAHEVACFLQAIFDSEFFPAYPARTEFDIIEGCLRMSHKYQVDYIRQRALVHLSSGFPTELALLDRRRYNSSELAAVERTSWLPPPNPEYGSIPVPVLFRAISLAREVEALWILPLAFYHLSSHLTHPERLAHYLTFRDNEEATFSERDWVAFLHGHGAFSHIAIPLLSCVSNYRVDPRCGCRAPHHCESVRLKALGKFHDLADKRLAQPLHIFRIAADGPLKKVCASCFEHLQLALAECREQLWNKLPRKYGIGKWEDLRKIKKEALGL</sequence>
<reference evidence="2" key="1">
    <citation type="submission" date="2020-05" db="EMBL/GenBank/DDBJ databases">
        <title>Mycena genomes resolve the evolution of fungal bioluminescence.</title>
        <authorList>
            <person name="Tsai I.J."/>
        </authorList>
    </citation>
    <scope>NUCLEOTIDE SEQUENCE</scope>
    <source>
        <strain evidence="2">171206Taipei</strain>
    </source>
</reference>
<dbReference type="GeneID" id="59339551"/>
<evidence type="ECO:0000259" key="1">
    <source>
        <dbReference type="PROSITE" id="PS50097"/>
    </source>
</evidence>
<dbReference type="InterPro" id="IPR011333">
    <property type="entry name" value="SKP1/BTB/POZ_sf"/>
</dbReference>
<feature type="domain" description="BTB" evidence="1">
    <location>
        <begin position="14"/>
        <end position="44"/>
    </location>
</feature>
<protein>
    <recommendedName>
        <fullName evidence="1">BTB domain-containing protein</fullName>
    </recommendedName>
</protein>
<dbReference type="CDD" id="cd18186">
    <property type="entry name" value="BTB_POZ_ZBTB_KLHL-like"/>
    <property type="match status" value="1"/>
</dbReference>
<dbReference type="RefSeq" id="XP_037224945.1">
    <property type="nucleotide sequence ID" value="XM_037357035.1"/>
</dbReference>
<dbReference type="AlphaFoldDB" id="A0A8H6TDZ0"/>
<proteinExistence type="predicted"/>
<dbReference type="Gene3D" id="3.30.710.10">
    <property type="entry name" value="Potassium Channel Kv1.1, Chain A"/>
    <property type="match status" value="1"/>
</dbReference>
<evidence type="ECO:0000313" key="2">
    <source>
        <dbReference type="EMBL" id="KAF7314922.1"/>
    </source>
</evidence>
<dbReference type="InterPro" id="IPR000210">
    <property type="entry name" value="BTB/POZ_dom"/>
</dbReference>
<dbReference type="Proteomes" id="UP000636479">
    <property type="component" value="Unassembled WGS sequence"/>
</dbReference>
<dbReference type="PROSITE" id="PS50097">
    <property type="entry name" value="BTB"/>
    <property type="match status" value="1"/>
</dbReference>
<dbReference type="EMBL" id="JACAZF010000001">
    <property type="protein sequence ID" value="KAF7314922.1"/>
    <property type="molecule type" value="Genomic_DNA"/>
</dbReference>
<gene>
    <name evidence="2" type="ORF">MIND_00006100</name>
</gene>
<keyword evidence="3" id="KW-1185">Reference proteome</keyword>
<evidence type="ECO:0000313" key="3">
    <source>
        <dbReference type="Proteomes" id="UP000636479"/>
    </source>
</evidence>
<comment type="caution">
    <text evidence="2">The sequence shown here is derived from an EMBL/GenBank/DDBJ whole genome shotgun (WGS) entry which is preliminary data.</text>
</comment>
<dbReference type="OrthoDB" id="3893071at2759"/>
<organism evidence="2 3">
    <name type="scientific">Mycena indigotica</name>
    <dbReference type="NCBI Taxonomy" id="2126181"/>
    <lineage>
        <taxon>Eukaryota</taxon>
        <taxon>Fungi</taxon>
        <taxon>Dikarya</taxon>
        <taxon>Basidiomycota</taxon>
        <taxon>Agaricomycotina</taxon>
        <taxon>Agaricomycetes</taxon>
        <taxon>Agaricomycetidae</taxon>
        <taxon>Agaricales</taxon>
        <taxon>Marasmiineae</taxon>
        <taxon>Mycenaceae</taxon>
        <taxon>Mycena</taxon>
    </lineage>
</organism>
<accession>A0A8H6TDZ0</accession>
<name>A0A8H6TDZ0_9AGAR</name>
<dbReference type="Pfam" id="PF00651">
    <property type="entry name" value="BTB"/>
    <property type="match status" value="1"/>
</dbReference>